<dbReference type="AlphaFoldDB" id="A0A3P3XSX2"/>
<reference evidence="1" key="1">
    <citation type="submission" date="2017-02" db="EMBL/GenBank/DDBJ databases">
        <authorList>
            <person name="Regsiter A."/>
            <person name="William W."/>
        </authorList>
    </citation>
    <scope>NUCLEOTIDE SEQUENCE</scope>
    <source>
        <strain evidence="1">BdmA 4</strain>
    </source>
</reference>
<sequence>MNVRRKNAERARERSQMLDDGLHQSLCLARARRARKFIEDRKARGVPRCLQHIDEPADLEAIGRKPPARCLARFTDDIEPLKHRCFKVRRGHKHAALCQHLKEHKSLQHAGFAAHIRTAEYSDGSIQGKIERLVGYSARDAFFFERYKARASAGEGSRVACRRSVAAVGPRSMDIPGGVFEKCRPHQAILPDKLPLGERIVKALYGAAIPGKRAARSGDEAGEPCNCRLLKETFFFAGPAAVFLRPEEDGIGDNAHDHRMGIIWLGRKRGGLAPAPFFYCGKRSVHRYDNEFPAGKIKAVRFLACRFESLPALGHSLVRLGYPGPDWTKTRLMTLGNRKTFRVAAARGECLEQVGGLKDNAKVITEFFTDKIAYVPVMQEKFLEEKELHEAAWCRDVQLGNTGKFPEMPEKPVSSDLVELRKKGSRCLDVVIERFENPSISDKADFRDAVSSIGTERHYVGQH</sequence>
<organism evidence="1">
    <name type="scientific">uncultured spirochete</name>
    <dbReference type="NCBI Taxonomy" id="156406"/>
    <lineage>
        <taxon>Bacteria</taxon>
        <taxon>Pseudomonadati</taxon>
        <taxon>Spirochaetota</taxon>
        <taxon>Spirochaetia</taxon>
        <taxon>Spirochaetales</taxon>
        <taxon>environmental samples</taxon>
    </lineage>
</organism>
<dbReference type="EMBL" id="FWDO01000005">
    <property type="protein sequence ID" value="SLM19169.1"/>
    <property type="molecule type" value="Genomic_DNA"/>
</dbReference>
<protein>
    <submittedName>
        <fullName evidence="1">Uncharacterized protein</fullName>
    </submittedName>
</protein>
<evidence type="ECO:0000313" key="1">
    <source>
        <dbReference type="EMBL" id="SLM19169.1"/>
    </source>
</evidence>
<gene>
    <name evidence="1" type="ORF">SPIRO4BDMA_50684</name>
</gene>
<accession>A0A3P3XSX2</accession>
<name>A0A3P3XSX2_9SPIR</name>
<proteinExistence type="predicted"/>